<evidence type="ECO:0000313" key="4">
    <source>
        <dbReference type="Proteomes" id="UP000250557"/>
    </source>
</evidence>
<evidence type="ECO:0000313" key="2">
    <source>
        <dbReference type="EMBL" id="QEM02787.1"/>
    </source>
</evidence>
<dbReference type="InterPro" id="IPR025669">
    <property type="entry name" value="AAA_dom"/>
</dbReference>
<dbReference type="Pfam" id="PF13614">
    <property type="entry name" value="AAA_31"/>
    <property type="match status" value="1"/>
</dbReference>
<dbReference type="EMBL" id="CP071880">
    <property type="protein sequence ID" value="QTE48469.1"/>
    <property type="molecule type" value="Genomic_DNA"/>
</dbReference>
<name>A0AAE6JBV7_9SPHI</name>
<dbReference type="AlphaFoldDB" id="A0AAE6JBV7"/>
<proteinExistence type="predicted"/>
<evidence type="ECO:0000259" key="1">
    <source>
        <dbReference type="Pfam" id="PF13614"/>
    </source>
</evidence>
<dbReference type="InterPro" id="IPR027417">
    <property type="entry name" value="P-loop_NTPase"/>
</dbReference>
<organism evidence="2 4">
    <name type="scientific">Mucilaginibacter rubeus</name>
    <dbReference type="NCBI Taxonomy" id="2027860"/>
    <lineage>
        <taxon>Bacteria</taxon>
        <taxon>Pseudomonadati</taxon>
        <taxon>Bacteroidota</taxon>
        <taxon>Sphingobacteriia</taxon>
        <taxon>Sphingobacteriales</taxon>
        <taxon>Sphingobacteriaceae</taxon>
        <taxon>Mucilaginibacter</taxon>
    </lineage>
</organism>
<dbReference type="PANTHER" id="PTHR13696">
    <property type="entry name" value="P-LOOP CONTAINING NUCLEOSIDE TRIPHOSPHATE HYDROLASE"/>
    <property type="match status" value="1"/>
</dbReference>
<dbReference type="EMBL" id="CP043451">
    <property type="protein sequence ID" value="QEM02787.1"/>
    <property type="molecule type" value="Genomic_DNA"/>
</dbReference>
<keyword evidence="5" id="KW-1185">Reference proteome</keyword>
<reference evidence="2 4" key="1">
    <citation type="submission" date="2019-08" db="EMBL/GenBank/DDBJ databases">
        <title>Comparative genome analysis confer to the adaptation heavy metal polluted environment.</title>
        <authorList>
            <person name="Li Y."/>
        </authorList>
    </citation>
    <scope>NUCLEOTIDE SEQUENCE [LARGE SCALE GENOMIC DNA]</scope>
    <source>
        <strain evidence="2 4">P2</strain>
    </source>
</reference>
<dbReference type="PANTHER" id="PTHR13696:SF52">
    <property type="entry name" value="PARA FAMILY PROTEIN CT_582"/>
    <property type="match status" value="1"/>
</dbReference>
<sequence>MQSIVVFNNKGGVGKTTLMCNIAAYLKIKKRKKVLIVDADPQCNATAYMFPYPQIEDIYSKSESTIFEIVKPLQRGKGYISNKLPILKSPYFEVDVIPGDTQLSLSEDFLSKDWLDGKAGDFRGLQTTLLFKDLLLRLDKYDYVFFDVGPSLGALNRSVLAASDFFIVPMSSDIFSLQALENISKSLKDWEKQLSRGLSDFKTREQEPFQIDGQTISWHLQFGGYVTQQYTAKTVNGKKQPVNAYERIIKKIPSTIQKHLLTLNKISITYPQIGEITNLHSLVPLSQNSSVPIFNLKSEHGVVGAHFNKVREYEATLSEMVEKLITNLN</sequence>
<dbReference type="SUPFAM" id="SSF52540">
    <property type="entry name" value="P-loop containing nucleoside triphosphate hydrolases"/>
    <property type="match status" value="1"/>
</dbReference>
<dbReference type="CDD" id="cd02042">
    <property type="entry name" value="ParAB_family"/>
    <property type="match status" value="1"/>
</dbReference>
<reference evidence="3 5" key="2">
    <citation type="submission" date="2021-03" db="EMBL/GenBank/DDBJ databases">
        <title>Mucilaginibacter strains isolated from gold and copper mining confer multi heavy-metal resistance.</title>
        <authorList>
            <person name="Li Y."/>
        </authorList>
    </citation>
    <scope>NUCLEOTIDE SEQUENCE [LARGE SCALE GENOMIC DNA]</scope>
    <source>
        <strain evidence="3 5">P2-4</strain>
    </source>
</reference>
<dbReference type="RefSeq" id="WP_112654131.1">
    <property type="nucleotide sequence ID" value="NZ_CP043451.1"/>
</dbReference>
<accession>A0AAE6JBV7</accession>
<gene>
    <name evidence="2" type="ORF">DIU31_004380</name>
    <name evidence="3" type="ORF">J3L21_23350</name>
</gene>
<feature type="domain" description="AAA" evidence="1">
    <location>
        <begin position="1"/>
        <end position="196"/>
    </location>
</feature>
<dbReference type="Gene3D" id="3.40.50.300">
    <property type="entry name" value="P-loop containing nucleotide triphosphate hydrolases"/>
    <property type="match status" value="1"/>
</dbReference>
<evidence type="ECO:0000313" key="5">
    <source>
        <dbReference type="Proteomes" id="UP000663940"/>
    </source>
</evidence>
<dbReference type="Proteomes" id="UP000250557">
    <property type="component" value="Chromosome"/>
</dbReference>
<protein>
    <submittedName>
        <fullName evidence="2">ParA family protein</fullName>
    </submittedName>
</protein>
<dbReference type="Proteomes" id="UP000663940">
    <property type="component" value="Chromosome"/>
</dbReference>
<dbReference type="InterPro" id="IPR050678">
    <property type="entry name" value="DNA_Partitioning_ATPase"/>
</dbReference>
<evidence type="ECO:0000313" key="3">
    <source>
        <dbReference type="EMBL" id="QTE48469.1"/>
    </source>
</evidence>